<evidence type="ECO:0008006" key="7">
    <source>
        <dbReference type="Google" id="ProtNLM"/>
    </source>
</evidence>
<dbReference type="InterPro" id="IPR018946">
    <property type="entry name" value="PhoD-like_MPP"/>
</dbReference>
<feature type="domain" description="Phospholipase D N-terminal" evidence="4">
    <location>
        <begin position="59"/>
        <end position="155"/>
    </location>
</feature>
<dbReference type="InterPro" id="IPR052900">
    <property type="entry name" value="Phospholipid_Metab_Enz"/>
</dbReference>
<keyword evidence="2" id="KW-0732">Signal</keyword>
<keyword evidence="6" id="KW-1185">Reference proteome</keyword>
<feature type="region of interest" description="Disordered" evidence="1">
    <location>
        <begin position="250"/>
        <end position="369"/>
    </location>
</feature>
<proteinExistence type="predicted"/>
<sequence length="369" mass="40269">MKSQRSELRAAVRHPRRRRFPTLTAAAAAFAFSTDLPAAGAASAAELDAGKITEDPFTLGVASGDPLPDSVLLWTRLAPRPLETDSGLPAERVSVTWELDHDEQSLRIVRSGDVAAHPEFGRSVHVEVTGLDADRPYYYRFRTGPRAGPTGRTRTAPAPGTAVSGLKLAAVACQAYHHGYCTAYKHLAGEDLDLVVRLGDYLHEYAVDSAGGARGYTDRRLPAPFDRETTTLADYRLRYALYRHVRRYRVRRGGTPNHRRPAEQERPSTPRSEVYAMSEKEPRNTESRKPDRAARPRRDLGPGAHSGAERQAQERVVPGTASAREGYPTKGGTAGGESLEGVESSGEKGVQRPAEGSATDTPADRKRPR</sequence>
<evidence type="ECO:0000259" key="3">
    <source>
        <dbReference type="Pfam" id="PF09423"/>
    </source>
</evidence>
<comment type="caution">
    <text evidence="5">The sequence shown here is derived from an EMBL/GenBank/DDBJ whole genome shotgun (WGS) entry which is preliminary data.</text>
</comment>
<feature type="signal peptide" evidence="2">
    <location>
        <begin position="1"/>
        <end position="38"/>
    </location>
</feature>
<dbReference type="Pfam" id="PF09423">
    <property type="entry name" value="PhoD"/>
    <property type="match status" value="1"/>
</dbReference>
<protein>
    <recommendedName>
        <fullName evidence="7">Alkaline phosphatase</fullName>
    </recommendedName>
</protein>
<evidence type="ECO:0000259" key="4">
    <source>
        <dbReference type="Pfam" id="PF16655"/>
    </source>
</evidence>
<dbReference type="InterPro" id="IPR038607">
    <property type="entry name" value="PhoD-like_sf"/>
</dbReference>
<name>A0ABP6JLU5_9ACTN</name>
<dbReference type="Pfam" id="PF16655">
    <property type="entry name" value="PhoD_N"/>
    <property type="match status" value="1"/>
</dbReference>
<evidence type="ECO:0000256" key="2">
    <source>
        <dbReference type="SAM" id="SignalP"/>
    </source>
</evidence>
<evidence type="ECO:0000256" key="1">
    <source>
        <dbReference type="SAM" id="MobiDB-lite"/>
    </source>
</evidence>
<feature type="domain" description="PhoD-like phosphatase metallophosphatase" evidence="3">
    <location>
        <begin position="168"/>
        <end position="244"/>
    </location>
</feature>
<organism evidence="5 6">
    <name type="scientific">Streptomyces enissocaesilis</name>
    <dbReference type="NCBI Taxonomy" id="332589"/>
    <lineage>
        <taxon>Bacteria</taxon>
        <taxon>Bacillati</taxon>
        <taxon>Actinomycetota</taxon>
        <taxon>Actinomycetes</taxon>
        <taxon>Kitasatosporales</taxon>
        <taxon>Streptomycetaceae</taxon>
        <taxon>Streptomyces</taxon>
        <taxon>Streptomyces rochei group</taxon>
    </lineage>
</organism>
<dbReference type="InterPro" id="IPR032093">
    <property type="entry name" value="PhoD_N"/>
</dbReference>
<dbReference type="InterPro" id="IPR006311">
    <property type="entry name" value="TAT_signal"/>
</dbReference>
<dbReference type="EMBL" id="BAAAUD010000021">
    <property type="protein sequence ID" value="GAA2937177.1"/>
    <property type="molecule type" value="Genomic_DNA"/>
</dbReference>
<dbReference type="PROSITE" id="PS51318">
    <property type="entry name" value="TAT"/>
    <property type="match status" value="1"/>
</dbReference>
<dbReference type="Gene3D" id="2.60.40.380">
    <property type="entry name" value="Purple acid phosphatase-like, N-terminal"/>
    <property type="match status" value="1"/>
</dbReference>
<accession>A0ABP6JLU5</accession>
<dbReference type="Proteomes" id="UP001500403">
    <property type="component" value="Unassembled WGS sequence"/>
</dbReference>
<gene>
    <name evidence="5" type="ORF">GCM10010446_23020</name>
</gene>
<dbReference type="Gene3D" id="3.60.21.70">
    <property type="entry name" value="PhoD-like phosphatase"/>
    <property type="match status" value="1"/>
</dbReference>
<evidence type="ECO:0000313" key="6">
    <source>
        <dbReference type="Proteomes" id="UP001500403"/>
    </source>
</evidence>
<dbReference type="PANTHER" id="PTHR43606:SF2">
    <property type="entry name" value="ALKALINE PHOSPHATASE FAMILY PROTEIN (AFU_ORTHOLOGUE AFUA_5G03860)"/>
    <property type="match status" value="1"/>
</dbReference>
<evidence type="ECO:0000313" key="5">
    <source>
        <dbReference type="EMBL" id="GAA2937177.1"/>
    </source>
</evidence>
<dbReference type="PANTHER" id="PTHR43606">
    <property type="entry name" value="PHOSPHATASE, PUTATIVE (AFU_ORTHOLOGUE AFUA_6G08710)-RELATED"/>
    <property type="match status" value="1"/>
</dbReference>
<feature type="compositionally biased region" description="Basic and acidic residues" evidence="1">
    <location>
        <begin position="278"/>
        <end position="300"/>
    </location>
</feature>
<reference evidence="6" key="1">
    <citation type="journal article" date="2019" name="Int. J. Syst. Evol. Microbiol.">
        <title>The Global Catalogue of Microorganisms (GCM) 10K type strain sequencing project: providing services to taxonomists for standard genome sequencing and annotation.</title>
        <authorList>
            <consortium name="The Broad Institute Genomics Platform"/>
            <consortium name="The Broad Institute Genome Sequencing Center for Infectious Disease"/>
            <person name="Wu L."/>
            <person name="Ma J."/>
        </authorList>
    </citation>
    <scope>NUCLEOTIDE SEQUENCE [LARGE SCALE GENOMIC DNA]</scope>
    <source>
        <strain evidence="6">JCM 9088</strain>
    </source>
</reference>
<feature type="chain" id="PRO_5047241044" description="Alkaline phosphatase" evidence="2">
    <location>
        <begin position="39"/>
        <end position="369"/>
    </location>
</feature>